<feature type="compositionally biased region" description="Basic and acidic residues" evidence="10">
    <location>
        <begin position="183"/>
        <end position="203"/>
    </location>
</feature>
<evidence type="ECO:0000256" key="6">
    <source>
        <dbReference type="ARBA" id="ARBA00022692"/>
    </source>
</evidence>
<evidence type="ECO:0000313" key="14">
    <source>
        <dbReference type="Proteomes" id="UP001597497"/>
    </source>
</evidence>
<keyword evidence="5" id="KW-1003">Cell membrane</keyword>
<keyword evidence="14" id="KW-1185">Reference proteome</keyword>
<evidence type="ECO:0000259" key="12">
    <source>
        <dbReference type="Pfam" id="PF02687"/>
    </source>
</evidence>
<evidence type="ECO:0000256" key="8">
    <source>
        <dbReference type="ARBA" id="ARBA00023136"/>
    </source>
</evidence>
<feature type="transmembrane region" description="Helical" evidence="11">
    <location>
        <begin position="405"/>
        <end position="425"/>
    </location>
</feature>
<evidence type="ECO:0000256" key="5">
    <source>
        <dbReference type="ARBA" id="ARBA00022475"/>
    </source>
</evidence>
<organism evidence="13 14">
    <name type="scientific">Marinicrinis sediminis</name>
    <dbReference type="NCBI Taxonomy" id="1652465"/>
    <lineage>
        <taxon>Bacteria</taxon>
        <taxon>Bacillati</taxon>
        <taxon>Bacillota</taxon>
        <taxon>Bacilli</taxon>
        <taxon>Bacillales</taxon>
        <taxon>Paenibacillaceae</taxon>
    </lineage>
</organism>
<evidence type="ECO:0000256" key="1">
    <source>
        <dbReference type="ARBA" id="ARBA00004651"/>
    </source>
</evidence>
<feature type="transmembrane region" description="Helical" evidence="11">
    <location>
        <begin position="16"/>
        <end position="39"/>
    </location>
</feature>
<comment type="function">
    <text evidence="9">Part of the ABC transporter complex hrt involved in hemin import. Responsible for the translocation of the substrate across the membrane.</text>
</comment>
<feature type="domain" description="ABC3 transporter permease C-terminal" evidence="12">
    <location>
        <begin position="312"/>
        <end position="426"/>
    </location>
</feature>
<feature type="region of interest" description="Disordered" evidence="10">
    <location>
        <begin position="183"/>
        <end position="207"/>
    </location>
</feature>
<evidence type="ECO:0000256" key="2">
    <source>
        <dbReference type="ARBA" id="ARBA00008697"/>
    </source>
</evidence>
<dbReference type="PANTHER" id="PTHR43738">
    <property type="entry name" value="ABC TRANSPORTER, MEMBRANE PROTEIN"/>
    <property type="match status" value="1"/>
</dbReference>
<keyword evidence="8 11" id="KW-0472">Membrane</keyword>
<comment type="subcellular location">
    <subcellularLocation>
        <location evidence="1">Cell membrane</location>
        <topology evidence="1">Multi-pass membrane protein</topology>
    </subcellularLocation>
</comment>
<evidence type="ECO:0000256" key="10">
    <source>
        <dbReference type="SAM" id="MobiDB-lite"/>
    </source>
</evidence>
<name>A0ABW5REC2_9BACL</name>
<dbReference type="PANTHER" id="PTHR43738:SF2">
    <property type="entry name" value="ABC TRANSPORTER PERMEASE"/>
    <property type="match status" value="1"/>
</dbReference>
<feature type="transmembrane region" description="Helical" evidence="11">
    <location>
        <begin position="308"/>
        <end position="329"/>
    </location>
</feature>
<comment type="similarity">
    <text evidence="2">Belongs to the ABC-4 integral membrane protein family. HrtB subfamily.</text>
</comment>
<evidence type="ECO:0000256" key="3">
    <source>
        <dbReference type="ARBA" id="ARBA00011131"/>
    </source>
</evidence>
<gene>
    <name evidence="13" type="ORF">ACFSUC_12505</name>
</gene>
<keyword evidence="6 11" id="KW-0812">Transmembrane</keyword>
<evidence type="ECO:0000256" key="7">
    <source>
        <dbReference type="ARBA" id="ARBA00022989"/>
    </source>
</evidence>
<evidence type="ECO:0000313" key="13">
    <source>
        <dbReference type="EMBL" id="MFD2672387.1"/>
    </source>
</evidence>
<dbReference type="InterPro" id="IPR003838">
    <property type="entry name" value="ABC3_permease_C"/>
</dbReference>
<dbReference type="RefSeq" id="WP_379929953.1">
    <property type="nucleotide sequence ID" value="NZ_JBHUMM010000037.1"/>
</dbReference>
<keyword evidence="7 11" id="KW-1133">Transmembrane helix</keyword>
<accession>A0ABW5REC2</accession>
<dbReference type="EMBL" id="JBHUMM010000037">
    <property type="protein sequence ID" value="MFD2672387.1"/>
    <property type="molecule type" value="Genomic_DNA"/>
</dbReference>
<evidence type="ECO:0000256" key="11">
    <source>
        <dbReference type="SAM" id="Phobius"/>
    </source>
</evidence>
<evidence type="ECO:0000256" key="4">
    <source>
        <dbReference type="ARBA" id="ARBA00016962"/>
    </source>
</evidence>
<dbReference type="InterPro" id="IPR051125">
    <property type="entry name" value="ABC-4/HrtB_transporter"/>
</dbReference>
<comment type="caution">
    <text evidence="13">The sequence shown here is derived from an EMBL/GenBank/DDBJ whole genome shotgun (WGS) entry which is preliminary data.</text>
</comment>
<comment type="subunit">
    <text evidence="3">The complex is composed of two ATP-binding proteins (HrtA), two transmembrane proteins (HrtB) and a solute-binding protein.</text>
</comment>
<proteinExistence type="inferred from homology"/>
<dbReference type="Pfam" id="PF02687">
    <property type="entry name" value="FtsX"/>
    <property type="match status" value="1"/>
</dbReference>
<protein>
    <recommendedName>
        <fullName evidence="4">Putative hemin transport system permease protein HrtB</fullName>
    </recommendedName>
</protein>
<reference evidence="14" key="1">
    <citation type="journal article" date="2019" name="Int. J. Syst. Evol. Microbiol.">
        <title>The Global Catalogue of Microorganisms (GCM) 10K type strain sequencing project: providing services to taxonomists for standard genome sequencing and annotation.</title>
        <authorList>
            <consortium name="The Broad Institute Genomics Platform"/>
            <consortium name="The Broad Institute Genome Sequencing Center for Infectious Disease"/>
            <person name="Wu L."/>
            <person name="Ma J."/>
        </authorList>
    </citation>
    <scope>NUCLEOTIDE SEQUENCE [LARGE SCALE GENOMIC DNA]</scope>
    <source>
        <strain evidence="14">KCTC 33676</strain>
    </source>
</reference>
<dbReference type="Proteomes" id="UP001597497">
    <property type="component" value="Unassembled WGS sequence"/>
</dbReference>
<sequence length="435" mass="47129">MNACSLIWRQVMHRKALSILTVGSVAMTVALIVFLILTYQGMEEGAKKGYGPFELVIGADGSETQLVLNTFYHTGVPTGNIDISLYEQLQAQPEAKHVLAITTGDNLNGYPIVGIDAPYFPVRYGEQQLQEGRLYTRTGEVVIGYAVAEALKLEIGDRFVGGHGIVHASEDGHVLEDNHLQADGHEKQGEHHDKDSDEHHEGELESNAHGAEVHDEHDAFVYEIVGILPRLGTADDRVLFTTLDYAWAVHGLEESEREVTAILIEPSSLTDLQQLKLTYDALVGVQAVYASKAIADVVNLVDKGSQGLTFLLIPCVLLAAISILLSLLAAVHERKRDVGLLRLVGKSNRYVCLILIGEGLCLTVAGMVAGVAAGHAGSDIVSDWIFAYSGFQVQPWSFSAAELQLLTGTILIGLVSSLGPAWTAFRVDPLKLFRS</sequence>
<feature type="transmembrane region" description="Helical" evidence="11">
    <location>
        <begin position="350"/>
        <end position="373"/>
    </location>
</feature>
<evidence type="ECO:0000256" key="9">
    <source>
        <dbReference type="ARBA" id="ARBA00024973"/>
    </source>
</evidence>